<evidence type="ECO:0000256" key="2">
    <source>
        <dbReference type="ARBA" id="ARBA00023002"/>
    </source>
</evidence>
<organism evidence="3 4">
    <name type="scientific">Solibacillus merdavium</name>
    <dbReference type="NCBI Taxonomy" id="2762218"/>
    <lineage>
        <taxon>Bacteria</taxon>
        <taxon>Bacillati</taxon>
        <taxon>Bacillota</taxon>
        <taxon>Bacilli</taxon>
        <taxon>Bacillales</taxon>
        <taxon>Caryophanaceae</taxon>
        <taxon>Solibacillus</taxon>
    </lineage>
</organism>
<dbReference type="SUPFAM" id="SSF51735">
    <property type="entry name" value="NAD(P)-binding Rossmann-fold domains"/>
    <property type="match status" value="1"/>
</dbReference>
<dbReference type="Gene3D" id="3.40.50.720">
    <property type="entry name" value="NAD(P)-binding Rossmann-like Domain"/>
    <property type="match status" value="1"/>
</dbReference>
<reference evidence="3 4" key="1">
    <citation type="submission" date="2020-08" db="EMBL/GenBank/DDBJ databases">
        <title>A Genomic Blueprint of the Chicken Gut Microbiome.</title>
        <authorList>
            <person name="Gilroy R."/>
            <person name="Ravi A."/>
            <person name="Getino M."/>
            <person name="Pursley I."/>
            <person name="Horton D.L."/>
            <person name="Alikhan N.-F."/>
            <person name="Baker D."/>
            <person name="Gharbi K."/>
            <person name="Hall N."/>
            <person name="Watson M."/>
            <person name="Adriaenssens E.M."/>
            <person name="Foster-Nyarko E."/>
            <person name="Jarju S."/>
            <person name="Secka A."/>
            <person name="Antonio M."/>
            <person name="Oren A."/>
            <person name="Chaudhuri R."/>
            <person name="La Ragione R.M."/>
            <person name="Hildebrand F."/>
            <person name="Pallen M.J."/>
        </authorList>
    </citation>
    <scope>NUCLEOTIDE SEQUENCE [LARGE SCALE GENOMIC DNA]</scope>
    <source>
        <strain evidence="3 4">Sa1YVA6</strain>
    </source>
</reference>
<comment type="similarity">
    <text evidence="1">Belongs to the short-chain dehydrogenases/reductases (SDR) family.</text>
</comment>
<keyword evidence="2" id="KW-0560">Oxidoreductase</keyword>
<evidence type="ECO:0000313" key="3">
    <source>
        <dbReference type="EMBL" id="MBD8033170.1"/>
    </source>
</evidence>
<dbReference type="EMBL" id="JACSPW010000007">
    <property type="protein sequence ID" value="MBD8033170.1"/>
    <property type="molecule type" value="Genomic_DNA"/>
</dbReference>
<gene>
    <name evidence="3" type="ORF">H9632_08830</name>
</gene>
<dbReference type="CDD" id="cd05233">
    <property type="entry name" value="SDR_c"/>
    <property type="match status" value="1"/>
</dbReference>
<dbReference type="Proteomes" id="UP000600565">
    <property type="component" value="Unassembled WGS sequence"/>
</dbReference>
<evidence type="ECO:0000256" key="1">
    <source>
        <dbReference type="ARBA" id="ARBA00006484"/>
    </source>
</evidence>
<keyword evidence="4" id="KW-1185">Reference proteome</keyword>
<comment type="caution">
    <text evidence="3">The sequence shown here is derived from an EMBL/GenBank/DDBJ whole genome shotgun (WGS) entry which is preliminary data.</text>
</comment>
<accession>A0ABR8XMK3</accession>
<proteinExistence type="inferred from homology"/>
<dbReference type="InterPro" id="IPR036291">
    <property type="entry name" value="NAD(P)-bd_dom_sf"/>
</dbReference>
<name>A0ABR8XMK3_9BACL</name>
<dbReference type="InterPro" id="IPR020904">
    <property type="entry name" value="Sc_DH/Rdtase_CS"/>
</dbReference>
<dbReference type="PANTHER" id="PTHR24321:SF8">
    <property type="entry name" value="ESTRADIOL 17-BETA-DEHYDROGENASE 8-RELATED"/>
    <property type="match status" value="1"/>
</dbReference>
<evidence type="ECO:0000313" key="4">
    <source>
        <dbReference type="Proteomes" id="UP000600565"/>
    </source>
</evidence>
<dbReference type="PRINTS" id="PR00081">
    <property type="entry name" value="GDHRDH"/>
</dbReference>
<dbReference type="PANTHER" id="PTHR24321">
    <property type="entry name" value="DEHYDROGENASES, SHORT CHAIN"/>
    <property type="match status" value="1"/>
</dbReference>
<dbReference type="PRINTS" id="PR00080">
    <property type="entry name" value="SDRFAMILY"/>
</dbReference>
<protein>
    <submittedName>
        <fullName evidence="3">SDR family oxidoreductase</fullName>
    </submittedName>
</protein>
<sequence>MFQNKTVVITGAAQGIGRANAIHFAKAGANVVIADMEHDLGVQLAGQLQTEGHSAIFIETDVRSEENVRQTMEMAANRFGGLHILINNAGKGKWVSPLELSIDDWDDIINTNLRSVFLCSREAAKLMKSGGAIINLASTRAEMSEPHSESYAASKGGIVALTHALASSFSELNITVNSISPGWIETGDYDALKSSDHSQHLSNRVGKPDDIARACLYLANPDNNFITGTNLTIDGGMTKKMIYEE</sequence>
<dbReference type="InterPro" id="IPR002347">
    <property type="entry name" value="SDR_fam"/>
</dbReference>
<dbReference type="RefSeq" id="WP_191703743.1">
    <property type="nucleotide sequence ID" value="NZ_JACSPW010000007.1"/>
</dbReference>
<dbReference type="PROSITE" id="PS00061">
    <property type="entry name" value="ADH_SHORT"/>
    <property type="match status" value="1"/>
</dbReference>
<dbReference type="Pfam" id="PF13561">
    <property type="entry name" value="adh_short_C2"/>
    <property type="match status" value="1"/>
</dbReference>